<dbReference type="EMBL" id="AP028056">
    <property type="protein sequence ID" value="BEH00899.1"/>
    <property type="molecule type" value="Genomic_DNA"/>
</dbReference>
<name>A0AAN0MEN6_9ACTN</name>
<gene>
    <name evidence="1" type="ORF">brsh051_01800</name>
</gene>
<dbReference type="Proteomes" id="UP001431656">
    <property type="component" value="Chromosome"/>
</dbReference>
<accession>A0AAN0MEN6</accession>
<organism evidence="1 2">
    <name type="scientific">Brooklawnia propionicigenes</name>
    <dbReference type="NCBI Taxonomy" id="3041175"/>
    <lineage>
        <taxon>Bacteria</taxon>
        <taxon>Bacillati</taxon>
        <taxon>Actinomycetota</taxon>
        <taxon>Actinomycetes</taxon>
        <taxon>Propionibacteriales</taxon>
        <taxon>Propionibacteriaceae</taxon>
        <taxon>Brooklawnia</taxon>
    </lineage>
</organism>
<evidence type="ECO:0000313" key="1">
    <source>
        <dbReference type="EMBL" id="BEH00899.1"/>
    </source>
</evidence>
<dbReference type="AlphaFoldDB" id="A0AAN0MEN6"/>
<keyword evidence="2" id="KW-1185">Reference proteome</keyword>
<sequence length="139" mass="15783">MIVAADKKQAAVEVLMDVNSTPDYYMKCVVSETLELAGFTVQTYPYKAYRAAVEDGRPRIIVHFHSDQRQKAVGVFLAVVVAEQLPGDYISVNFSRSTWRVLDEAEWRFAAEERPEMTIRNKVRDLADKWAAAQRAEVA</sequence>
<dbReference type="KEGG" id="broo:brsh051_01800"/>
<reference evidence="1" key="1">
    <citation type="journal article" date="2024" name="Int. J. Syst. Evol. Microbiol.">
        <title>Brooklawnia propionicigenes sp. nov., a facultatively anaerobic, propionate-producing bacterium isolated from a methanogenic reactor treating waste from cattle farms.</title>
        <authorList>
            <person name="Akita Y."/>
            <person name="Ueki A."/>
            <person name="Tonouchi A."/>
            <person name="Sugawara Y."/>
            <person name="Honma S."/>
            <person name="Kaku N."/>
            <person name="Ueki K."/>
        </authorList>
    </citation>
    <scope>NUCLEOTIDE SEQUENCE</scope>
    <source>
        <strain evidence="1">SH051</strain>
    </source>
</reference>
<evidence type="ECO:0000313" key="2">
    <source>
        <dbReference type="Proteomes" id="UP001431656"/>
    </source>
</evidence>
<protein>
    <submittedName>
        <fullName evidence="1">Uncharacterized protein</fullName>
    </submittedName>
</protein>
<proteinExistence type="predicted"/>